<dbReference type="SUPFAM" id="SSF51735">
    <property type="entry name" value="NAD(P)-binding Rossmann-fold domains"/>
    <property type="match status" value="1"/>
</dbReference>
<dbReference type="GO" id="GO:0016616">
    <property type="term" value="F:oxidoreductase activity, acting on the CH-OH group of donors, NAD or NADP as acceptor"/>
    <property type="evidence" value="ECO:0007669"/>
    <property type="project" value="InterPro"/>
</dbReference>
<dbReference type="InterPro" id="IPR014026">
    <property type="entry name" value="UDP-Glc/GDP-Man_DH_dimer"/>
</dbReference>
<feature type="domain" description="UDP-glucose/GDP-mannose dehydrogenase N-terminal" evidence="3">
    <location>
        <begin position="43"/>
        <end position="158"/>
    </location>
</feature>
<evidence type="ECO:0000313" key="4">
    <source>
        <dbReference type="EMBL" id="QHS80523.1"/>
    </source>
</evidence>
<dbReference type="AlphaFoldDB" id="A0A6C0AM08"/>
<dbReference type="InterPro" id="IPR017476">
    <property type="entry name" value="UDP-Glc/GDP-Man"/>
</dbReference>
<comment type="similarity">
    <text evidence="1">Belongs to the UDP-glucose/GDP-mannose dehydrogenase family.</text>
</comment>
<protein>
    <submittedName>
        <fullName evidence="4">Uncharacterized protein</fullName>
    </submittedName>
</protein>
<dbReference type="GO" id="GO:0000271">
    <property type="term" value="P:polysaccharide biosynthetic process"/>
    <property type="evidence" value="ECO:0007669"/>
    <property type="project" value="InterPro"/>
</dbReference>
<proteinExistence type="inferred from homology"/>
<dbReference type="PIRSF" id="PIRSF500136">
    <property type="entry name" value="UDP_ManNAc_DH"/>
    <property type="match status" value="1"/>
</dbReference>
<dbReference type="InterPro" id="IPR001732">
    <property type="entry name" value="UDP-Glc/GDP-Man_DH_N"/>
</dbReference>
<dbReference type="EMBL" id="MN740714">
    <property type="protein sequence ID" value="QHS80523.1"/>
    <property type="molecule type" value="Genomic_DNA"/>
</dbReference>
<dbReference type="InterPro" id="IPR028359">
    <property type="entry name" value="UDP_ManNAc/GlcNAc_DH"/>
</dbReference>
<accession>A0A6C0AM08</accession>
<dbReference type="InterPro" id="IPR013328">
    <property type="entry name" value="6PGD_dom2"/>
</dbReference>
<dbReference type="PIRSF" id="PIRSF000124">
    <property type="entry name" value="UDPglc_GDPman_dh"/>
    <property type="match status" value="1"/>
</dbReference>
<dbReference type="Pfam" id="PF03721">
    <property type="entry name" value="UDPG_MGDP_dh_N"/>
    <property type="match status" value="1"/>
</dbReference>
<dbReference type="InterPro" id="IPR036291">
    <property type="entry name" value="NAD(P)-bd_dom_sf"/>
</dbReference>
<name>A0A6C0AM08_9ZZZZ</name>
<dbReference type="GO" id="GO:0051287">
    <property type="term" value="F:NAD binding"/>
    <property type="evidence" value="ECO:0007669"/>
    <property type="project" value="InterPro"/>
</dbReference>
<reference evidence="4" key="1">
    <citation type="journal article" date="2020" name="Nature">
        <title>Giant virus diversity and host interactions through global metagenomics.</title>
        <authorList>
            <person name="Schulz F."/>
            <person name="Roux S."/>
            <person name="Paez-Espino D."/>
            <person name="Jungbluth S."/>
            <person name="Walsh D.A."/>
            <person name="Denef V.J."/>
            <person name="McMahon K.D."/>
            <person name="Konstantinidis K.T."/>
            <person name="Eloe-Fadrosh E.A."/>
            <person name="Kyrpides N.C."/>
            <person name="Woyke T."/>
        </authorList>
    </citation>
    <scope>NUCLEOTIDE SEQUENCE</scope>
    <source>
        <strain evidence="4">GVMAG-S-1091796-13</strain>
    </source>
</reference>
<dbReference type="PANTHER" id="PTHR43750">
    <property type="entry name" value="UDP-GLUCOSE 6-DEHYDROGENASE TUAD"/>
    <property type="match status" value="1"/>
</dbReference>
<dbReference type="Pfam" id="PF00984">
    <property type="entry name" value="UDPG_MGDP_dh"/>
    <property type="match status" value="1"/>
</dbReference>
<dbReference type="SUPFAM" id="SSF48179">
    <property type="entry name" value="6-phosphogluconate dehydrogenase C-terminal domain-like"/>
    <property type="match status" value="1"/>
</dbReference>
<feature type="domain" description="UDP-glucose/GDP-mannose dehydrogenase dimerisation" evidence="2">
    <location>
        <begin position="181"/>
        <end position="277"/>
    </location>
</feature>
<dbReference type="Gene3D" id="3.40.50.720">
    <property type="entry name" value="NAD(P)-binding Rossmann-like Domain"/>
    <property type="match status" value="1"/>
</dbReference>
<sequence length="284" mass="32453">MSFTFLNIIGYGYVGGGLGHLCKSNNVPFCTFDVIQKDEPMAKMNTDNLEKLVEHSELYNEDNVYTICVPTPSSTTGECDISIVESVIEKLYKTVKSKSNIVIIKSTVQPGTTRMLMNKFQDKLEIVFCPEFLKEHTYKEDMYNADFCLVGSDNIDTKVSDVMRTLYKHKEIDVICRSSEECEIFKYTVNVFLAVKVWYFNEISEICNKFGVEYKGLQSLFKLEPRIGESHTDVPGHDNLHGFGGKCLPKETLALKYLQEKLGIPNKVLENIISRNNKLRYNKD</sequence>
<dbReference type="InterPro" id="IPR008927">
    <property type="entry name" value="6-PGluconate_DH-like_C_sf"/>
</dbReference>
<evidence type="ECO:0000256" key="1">
    <source>
        <dbReference type="ARBA" id="ARBA00006601"/>
    </source>
</evidence>
<dbReference type="PANTHER" id="PTHR43750:SF2">
    <property type="entry name" value="UDP-GLUCOSE 6-DEHYDROGENASE"/>
    <property type="match status" value="1"/>
</dbReference>
<organism evidence="4">
    <name type="scientific">viral metagenome</name>
    <dbReference type="NCBI Taxonomy" id="1070528"/>
    <lineage>
        <taxon>unclassified sequences</taxon>
        <taxon>metagenomes</taxon>
        <taxon>organismal metagenomes</taxon>
    </lineage>
</organism>
<dbReference type="GO" id="GO:0016628">
    <property type="term" value="F:oxidoreductase activity, acting on the CH-CH group of donors, NAD or NADP as acceptor"/>
    <property type="evidence" value="ECO:0007669"/>
    <property type="project" value="InterPro"/>
</dbReference>
<evidence type="ECO:0000259" key="3">
    <source>
        <dbReference type="Pfam" id="PF03721"/>
    </source>
</evidence>
<dbReference type="Gene3D" id="1.10.1040.10">
    <property type="entry name" value="N-(1-d-carboxylethyl)-l-norvaline Dehydrogenase, domain 2"/>
    <property type="match status" value="1"/>
</dbReference>
<evidence type="ECO:0000259" key="2">
    <source>
        <dbReference type="Pfam" id="PF00984"/>
    </source>
</evidence>